<proteinExistence type="predicted"/>
<gene>
    <name evidence="2" type="ORF">IQ217_08955</name>
</gene>
<name>A0ABR9VUQ7_9SYNC</name>
<dbReference type="EMBL" id="JADEVV010000021">
    <property type="protein sequence ID" value="MBE9253971.1"/>
    <property type="molecule type" value="Genomic_DNA"/>
</dbReference>
<keyword evidence="3" id="KW-1185">Reference proteome</keyword>
<protein>
    <submittedName>
        <fullName evidence="2">Phasin family protein</fullName>
    </submittedName>
</protein>
<sequence length="141" mass="15781">MKTTLFSVRIIMLRDLVQKAVYLGVGIASYAAETANSNIKELGNHAQKLVDTLVERGEMNAEEARRYVDELIREAQGEAIAHGEGENKQPRRIEIITDEEDANADPLAQKTPSQTQTEDVEALRRQVAALQAELQRLNRQP</sequence>
<feature type="region of interest" description="Disordered" evidence="1">
    <location>
        <begin position="78"/>
        <end position="121"/>
    </location>
</feature>
<organism evidence="2 3">
    <name type="scientific">Synechocystis salina LEGE 00031</name>
    <dbReference type="NCBI Taxonomy" id="1828736"/>
    <lineage>
        <taxon>Bacteria</taxon>
        <taxon>Bacillati</taxon>
        <taxon>Cyanobacteriota</taxon>
        <taxon>Cyanophyceae</taxon>
        <taxon>Synechococcales</taxon>
        <taxon>Merismopediaceae</taxon>
        <taxon>Synechocystis</taxon>
    </lineage>
</organism>
<reference evidence="2 3" key="1">
    <citation type="submission" date="2020-10" db="EMBL/GenBank/DDBJ databases">
        <authorList>
            <person name="Castelo-Branco R."/>
            <person name="Eusebio N."/>
            <person name="Adriana R."/>
            <person name="Vieira A."/>
            <person name="Brugerolle De Fraissinette N."/>
            <person name="Rezende De Castro R."/>
            <person name="Schneider M.P."/>
            <person name="Vasconcelos V."/>
            <person name="Leao P.N."/>
        </authorList>
    </citation>
    <scope>NUCLEOTIDE SEQUENCE [LARGE SCALE GENOMIC DNA]</scope>
    <source>
        <strain evidence="2 3">LEGE 00031</strain>
    </source>
</reference>
<accession>A0ABR9VUQ7</accession>
<dbReference type="RefSeq" id="WP_194019685.1">
    <property type="nucleotide sequence ID" value="NZ_JADEVV010000021.1"/>
</dbReference>
<evidence type="ECO:0000256" key="1">
    <source>
        <dbReference type="SAM" id="MobiDB-lite"/>
    </source>
</evidence>
<dbReference type="Proteomes" id="UP000658720">
    <property type="component" value="Unassembled WGS sequence"/>
</dbReference>
<comment type="caution">
    <text evidence="2">The sequence shown here is derived from an EMBL/GenBank/DDBJ whole genome shotgun (WGS) entry which is preliminary data.</text>
</comment>
<feature type="compositionally biased region" description="Basic and acidic residues" evidence="1">
    <location>
        <begin position="78"/>
        <end position="95"/>
    </location>
</feature>
<evidence type="ECO:0000313" key="3">
    <source>
        <dbReference type="Proteomes" id="UP000658720"/>
    </source>
</evidence>
<evidence type="ECO:0000313" key="2">
    <source>
        <dbReference type="EMBL" id="MBE9253971.1"/>
    </source>
</evidence>